<proteinExistence type="inferred from homology"/>
<dbReference type="AlphaFoldDB" id="A0A5K3ERT0"/>
<accession>A0A5K3ERT0</accession>
<protein>
    <recommendedName>
        <fullName evidence="3">Mediator of RNA polymerase II transcription subunit 23</fullName>
    </recommendedName>
    <alternativeName>
        <fullName evidence="7">Mediator complex subunit 23</fullName>
    </alternativeName>
</protein>
<sequence>MYPTSNPVLCIQFPLEIQQESCRGRWPKTTARSHCSPVFPYCRVFDEFVLKYVNNEAKLLMAFSLITPPMKALNTDNSTKVVDLTVSLYKAVQQVDEALAAKNVPMYHVNTIADLLYHIKYTFVGNAVKEKVQGLLGQMRPRLQACLKFVFPTPITTNTSPTLPPGNANDSAPHNPVLFPVFEEREYRAALRPPACLGDDFF</sequence>
<organism evidence="8">
    <name type="scientific">Mesocestoides corti</name>
    <name type="common">Flatworm</name>
    <dbReference type="NCBI Taxonomy" id="53468"/>
    <lineage>
        <taxon>Eukaryota</taxon>
        <taxon>Metazoa</taxon>
        <taxon>Spiralia</taxon>
        <taxon>Lophotrochozoa</taxon>
        <taxon>Platyhelminthes</taxon>
        <taxon>Cestoda</taxon>
        <taxon>Eucestoda</taxon>
        <taxon>Cyclophyllidea</taxon>
        <taxon>Mesocestoididae</taxon>
        <taxon>Mesocestoides</taxon>
    </lineage>
</organism>
<dbReference type="PANTHER" id="PTHR12691:SF10">
    <property type="entry name" value="MEDIATOR OF RNA POLYMERASE II TRANSCRIPTION SUBUNIT 23"/>
    <property type="match status" value="1"/>
</dbReference>
<evidence type="ECO:0000256" key="5">
    <source>
        <dbReference type="ARBA" id="ARBA00023163"/>
    </source>
</evidence>
<evidence type="ECO:0000256" key="4">
    <source>
        <dbReference type="ARBA" id="ARBA00023015"/>
    </source>
</evidence>
<evidence type="ECO:0000256" key="3">
    <source>
        <dbReference type="ARBA" id="ARBA00019696"/>
    </source>
</evidence>
<dbReference type="Pfam" id="PF11573">
    <property type="entry name" value="Med23"/>
    <property type="match status" value="1"/>
</dbReference>
<keyword evidence="4" id="KW-0805">Transcription regulation</keyword>
<comment type="subcellular location">
    <subcellularLocation>
        <location evidence="1">Nucleus</location>
    </subcellularLocation>
</comment>
<dbReference type="WBParaSite" id="MCU_002228-RB">
    <property type="protein sequence ID" value="MCU_002228-RB"/>
    <property type="gene ID" value="MCU_002228"/>
</dbReference>
<dbReference type="InterPro" id="IPR021629">
    <property type="entry name" value="Mediator_Med23"/>
</dbReference>
<evidence type="ECO:0000256" key="6">
    <source>
        <dbReference type="ARBA" id="ARBA00023242"/>
    </source>
</evidence>
<comment type="similarity">
    <text evidence="2">Belongs to the Mediator complex subunit 23 family.</text>
</comment>
<reference evidence="8" key="1">
    <citation type="submission" date="2019-11" db="UniProtKB">
        <authorList>
            <consortium name="WormBaseParasite"/>
        </authorList>
    </citation>
    <scope>IDENTIFICATION</scope>
</reference>
<dbReference type="GO" id="GO:0006357">
    <property type="term" value="P:regulation of transcription by RNA polymerase II"/>
    <property type="evidence" value="ECO:0007669"/>
    <property type="project" value="TreeGrafter"/>
</dbReference>
<dbReference type="GO" id="GO:0010628">
    <property type="term" value="P:positive regulation of gene expression"/>
    <property type="evidence" value="ECO:0007669"/>
    <property type="project" value="TreeGrafter"/>
</dbReference>
<dbReference type="GO" id="GO:0016592">
    <property type="term" value="C:mediator complex"/>
    <property type="evidence" value="ECO:0007669"/>
    <property type="project" value="TreeGrafter"/>
</dbReference>
<keyword evidence="6" id="KW-0539">Nucleus</keyword>
<dbReference type="PANTHER" id="PTHR12691">
    <property type="entry name" value="MEDIATOR OF RNA POLYMERASE II TRANSCRIPTION SUBUNIT 23"/>
    <property type="match status" value="1"/>
</dbReference>
<name>A0A5K3ERT0_MESCO</name>
<evidence type="ECO:0000256" key="1">
    <source>
        <dbReference type="ARBA" id="ARBA00004123"/>
    </source>
</evidence>
<evidence type="ECO:0000256" key="7">
    <source>
        <dbReference type="ARBA" id="ARBA00031961"/>
    </source>
</evidence>
<evidence type="ECO:0000313" key="8">
    <source>
        <dbReference type="WBParaSite" id="MCU_002228-RB"/>
    </source>
</evidence>
<evidence type="ECO:0000256" key="2">
    <source>
        <dbReference type="ARBA" id="ARBA00010222"/>
    </source>
</evidence>
<dbReference type="GO" id="GO:0005667">
    <property type="term" value="C:transcription regulator complex"/>
    <property type="evidence" value="ECO:0007669"/>
    <property type="project" value="TreeGrafter"/>
</dbReference>
<keyword evidence="5" id="KW-0804">Transcription</keyword>